<sequence length="190" mass="21289">MGCGMSTLDPEHEGFNRYENGDEGESLHDKKSNKDVAKEMKPLGVEESKDKDESNGESSKEKSKKNAQDEHEFRDDDFVGPGSPSFREYCNDYDSGDRSSMEYSNDSDSSRSIKNGSETLLNRNNKPMNEESVDSNKEALKKERRGLGFRNAIGKRKARGRRNLLNFACYSGNTEGHCHGSSDKNVAKTE</sequence>
<reference evidence="2" key="1">
    <citation type="journal article" date="2014" name="Nat. Commun.">
        <title>Genome sequence of mungbean and insights into evolution within Vigna species.</title>
        <authorList>
            <person name="Kang Y.J."/>
            <person name="Kim S.K."/>
            <person name="Kim M.Y."/>
            <person name="Lestari P."/>
            <person name="Kim K.H."/>
            <person name="Ha B.K."/>
            <person name="Jun T.H."/>
            <person name="Hwang W.J."/>
            <person name="Lee T."/>
            <person name="Lee J."/>
            <person name="Shim S."/>
            <person name="Yoon M.Y."/>
            <person name="Jang Y.E."/>
            <person name="Han K.S."/>
            <person name="Taeprayoon P."/>
            <person name="Yoon N."/>
            <person name="Somta P."/>
            <person name="Tanya P."/>
            <person name="Kim K.S."/>
            <person name="Gwag J.G."/>
            <person name="Moon J.K."/>
            <person name="Lee Y.H."/>
            <person name="Park B.S."/>
            <person name="Bombarely A."/>
            <person name="Doyle J.J."/>
            <person name="Jackson S.A."/>
            <person name="Schafleitner R."/>
            <person name="Srinives P."/>
            <person name="Varshney R.K."/>
            <person name="Lee S.H."/>
        </authorList>
    </citation>
    <scope>NUCLEOTIDE SEQUENCE [LARGE SCALE GENOMIC DNA]</scope>
    <source>
        <strain evidence="2">cv. VC1973A</strain>
    </source>
</reference>
<protein>
    <submittedName>
        <fullName evidence="3">Uncharacterized protein LOC106758352</fullName>
    </submittedName>
</protein>
<dbReference type="GeneID" id="106758352"/>
<evidence type="ECO:0000313" key="3">
    <source>
        <dbReference type="RefSeq" id="XP_014496771.1"/>
    </source>
</evidence>
<gene>
    <name evidence="3" type="primary">LOC106758352</name>
</gene>
<dbReference type="RefSeq" id="XP_014496771.1">
    <property type="nucleotide sequence ID" value="XM_014641285.1"/>
</dbReference>
<name>A0A1S3TSK6_VIGRR</name>
<feature type="region of interest" description="Disordered" evidence="1">
    <location>
        <begin position="1"/>
        <end position="142"/>
    </location>
</feature>
<dbReference type="AlphaFoldDB" id="A0A1S3TSK6"/>
<organism evidence="2 3">
    <name type="scientific">Vigna radiata var. radiata</name>
    <name type="common">Mung bean</name>
    <name type="synonym">Phaseolus aureus</name>
    <dbReference type="NCBI Taxonomy" id="3916"/>
    <lineage>
        <taxon>Eukaryota</taxon>
        <taxon>Viridiplantae</taxon>
        <taxon>Streptophyta</taxon>
        <taxon>Embryophyta</taxon>
        <taxon>Tracheophyta</taxon>
        <taxon>Spermatophyta</taxon>
        <taxon>Magnoliopsida</taxon>
        <taxon>eudicotyledons</taxon>
        <taxon>Gunneridae</taxon>
        <taxon>Pentapetalae</taxon>
        <taxon>rosids</taxon>
        <taxon>fabids</taxon>
        <taxon>Fabales</taxon>
        <taxon>Fabaceae</taxon>
        <taxon>Papilionoideae</taxon>
        <taxon>50 kb inversion clade</taxon>
        <taxon>NPAAA clade</taxon>
        <taxon>indigoferoid/millettioid clade</taxon>
        <taxon>Phaseoleae</taxon>
        <taxon>Vigna</taxon>
    </lineage>
</organism>
<accession>A0A1S3TSK6</accession>
<feature type="compositionally biased region" description="Low complexity" evidence="1">
    <location>
        <begin position="101"/>
        <end position="112"/>
    </location>
</feature>
<reference evidence="3" key="2">
    <citation type="submission" date="2025-08" db="UniProtKB">
        <authorList>
            <consortium name="RefSeq"/>
        </authorList>
    </citation>
    <scope>IDENTIFICATION</scope>
    <source>
        <tissue evidence="3">Leaf</tissue>
    </source>
</reference>
<dbReference type="KEGG" id="vra:106758352"/>
<feature type="compositionally biased region" description="Basic and acidic residues" evidence="1">
    <location>
        <begin position="9"/>
        <end position="77"/>
    </location>
</feature>
<evidence type="ECO:0000313" key="2">
    <source>
        <dbReference type="Proteomes" id="UP000087766"/>
    </source>
</evidence>
<keyword evidence="2" id="KW-1185">Reference proteome</keyword>
<proteinExistence type="predicted"/>
<dbReference type="Proteomes" id="UP000087766">
    <property type="component" value="Chromosome 4"/>
</dbReference>
<feature type="compositionally biased region" description="Polar residues" evidence="1">
    <location>
        <begin position="113"/>
        <end position="127"/>
    </location>
</feature>
<evidence type="ECO:0000256" key="1">
    <source>
        <dbReference type="SAM" id="MobiDB-lite"/>
    </source>
</evidence>
<dbReference type="OrthoDB" id="1429276at2759"/>